<dbReference type="PANTHER" id="PTHR30419">
    <property type="entry name" value="HTH-TYPE TRANSCRIPTIONAL REGULATOR YBHD"/>
    <property type="match status" value="1"/>
</dbReference>
<dbReference type="InterPro" id="IPR036388">
    <property type="entry name" value="WH-like_DNA-bd_sf"/>
</dbReference>
<dbReference type="InterPro" id="IPR005119">
    <property type="entry name" value="LysR_subst-bd"/>
</dbReference>
<dbReference type="InterPro" id="IPR000847">
    <property type="entry name" value="LysR_HTH_N"/>
</dbReference>
<dbReference type="AlphaFoldDB" id="A0A085JL93"/>
<protein>
    <submittedName>
        <fullName evidence="6">LysR family transcriptional regulator</fullName>
    </submittedName>
</protein>
<dbReference type="InterPro" id="IPR050950">
    <property type="entry name" value="HTH-type_LysR_regulators"/>
</dbReference>
<dbReference type="InterPro" id="IPR036390">
    <property type="entry name" value="WH_DNA-bd_sf"/>
</dbReference>
<proteinExistence type="inferred from homology"/>
<dbReference type="Proteomes" id="UP000028602">
    <property type="component" value="Unassembled WGS sequence"/>
</dbReference>
<dbReference type="GO" id="GO:0005829">
    <property type="term" value="C:cytosol"/>
    <property type="evidence" value="ECO:0007669"/>
    <property type="project" value="TreeGrafter"/>
</dbReference>
<evidence type="ECO:0000313" key="7">
    <source>
        <dbReference type="Proteomes" id="UP000028602"/>
    </source>
</evidence>
<gene>
    <name evidence="6" type="ORF">GTPT_0823</name>
</gene>
<dbReference type="Gene3D" id="3.40.190.290">
    <property type="match status" value="1"/>
</dbReference>
<keyword evidence="2" id="KW-0805">Transcription regulation</keyword>
<evidence type="ECO:0000256" key="2">
    <source>
        <dbReference type="ARBA" id="ARBA00023015"/>
    </source>
</evidence>
<evidence type="ECO:0000259" key="5">
    <source>
        <dbReference type="PROSITE" id="PS50931"/>
    </source>
</evidence>
<dbReference type="RefSeq" id="WP_029991708.1">
    <property type="nucleotide sequence ID" value="NZ_ATMJ01000079.1"/>
</dbReference>
<dbReference type="SUPFAM" id="SSF46785">
    <property type="entry name" value="Winged helix' DNA-binding domain"/>
    <property type="match status" value="1"/>
</dbReference>
<dbReference type="OrthoDB" id="8839922at2"/>
<keyword evidence="3" id="KW-0238">DNA-binding</keyword>
<dbReference type="GO" id="GO:0003677">
    <property type="term" value="F:DNA binding"/>
    <property type="evidence" value="ECO:0007669"/>
    <property type="project" value="UniProtKB-KW"/>
</dbReference>
<sequence>MNARILSETAVLYFMQVVNCGSISEAATRMHVVPSAVSRQIRRLENALETALFERQARGVTLTPAGELLAAYARRTLLDAVQVTNEIQSLRQVSESKIKIACTHGFASHFMPAGIAGFRERRPDCTFQLQVAPAREVTRRVREGEADIGFSFSLGATRDIKVLYSQPAPLLALVSPVHTLAQRPEVTLRDLAEFPLALPGINTTLRQLLDIYCSRQGLSYHSVLDSDNLDTLAQFAVTGSAVTFGGELFVRHHLSAGKLIALNVPELKENDRSIEIQALASRHVSPVTEQFIDYIREAIVPPLR</sequence>
<comment type="caution">
    <text evidence="6">The sequence shown here is derived from an EMBL/GenBank/DDBJ whole genome shotgun (WGS) entry which is preliminary data.</text>
</comment>
<dbReference type="FunFam" id="1.10.10.10:FF:000001">
    <property type="entry name" value="LysR family transcriptional regulator"/>
    <property type="match status" value="1"/>
</dbReference>
<comment type="similarity">
    <text evidence="1">Belongs to the LysR transcriptional regulatory family.</text>
</comment>
<keyword evidence="4" id="KW-0804">Transcription</keyword>
<dbReference type="PROSITE" id="PS50931">
    <property type="entry name" value="HTH_LYSR"/>
    <property type="match status" value="1"/>
</dbReference>
<dbReference type="Pfam" id="PF00126">
    <property type="entry name" value="HTH_1"/>
    <property type="match status" value="1"/>
</dbReference>
<feature type="domain" description="HTH lysR-type" evidence="5">
    <location>
        <begin position="1"/>
        <end position="63"/>
    </location>
</feature>
<organism evidence="6 7">
    <name type="scientific">Tatumella ptyseos ATCC 33301</name>
    <dbReference type="NCBI Taxonomy" id="1005995"/>
    <lineage>
        <taxon>Bacteria</taxon>
        <taxon>Pseudomonadati</taxon>
        <taxon>Pseudomonadota</taxon>
        <taxon>Gammaproteobacteria</taxon>
        <taxon>Enterobacterales</taxon>
        <taxon>Erwiniaceae</taxon>
        <taxon>Tatumella</taxon>
    </lineage>
</organism>
<evidence type="ECO:0000256" key="4">
    <source>
        <dbReference type="ARBA" id="ARBA00023163"/>
    </source>
</evidence>
<evidence type="ECO:0000313" key="6">
    <source>
        <dbReference type="EMBL" id="KFD21239.1"/>
    </source>
</evidence>
<dbReference type="SUPFAM" id="SSF53850">
    <property type="entry name" value="Periplasmic binding protein-like II"/>
    <property type="match status" value="1"/>
</dbReference>
<dbReference type="GO" id="GO:0003700">
    <property type="term" value="F:DNA-binding transcription factor activity"/>
    <property type="evidence" value="ECO:0007669"/>
    <property type="project" value="InterPro"/>
</dbReference>
<dbReference type="EMBL" id="JMPR01000016">
    <property type="protein sequence ID" value="KFD21239.1"/>
    <property type="molecule type" value="Genomic_DNA"/>
</dbReference>
<accession>A0A085JL93</accession>
<name>A0A085JL93_9GAMM</name>
<reference evidence="6 7" key="1">
    <citation type="submission" date="2014-05" db="EMBL/GenBank/DDBJ databases">
        <title>ATOL: Assembling a taxonomically balanced genome-scale reconstruction of the evolutionary history of the Enterobacteriaceae.</title>
        <authorList>
            <person name="Plunkett G.III."/>
            <person name="Neeno-Eckwall E.C."/>
            <person name="Glasner J.D."/>
            <person name="Perna N.T."/>
        </authorList>
    </citation>
    <scope>NUCLEOTIDE SEQUENCE [LARGE SCALE GENOMIC DNA]</scope>
    <source>
        <strain evidence="6 7">ATCC 33301</strain>
    </source>
</reference>
<keyword evidence="7" id="KW-1185">Reference proteome</keyword>
<evidence type="ECO:0000256" key="3">
    <source>
        <dbReference type="ARBA" id="ARBA00023125"/>
    </source>
</evidence>
<evidence type="ECO:0000256" key="1">
    <source>
        <dbReference type="ARBA" id="ARBA00009437"/>
    </source>
</evidence>
<dbReference type="Pfam" id="PF03466">
    <property type="entry name" value="LysR_substrate"/>
    <property type="match status" value="1"/>
</dbReference>
<dbReference type="eggNOG" id="COG0583">
    <property type="taxonomic scope" value="Bacteria"/>
</dbReference>
<dbReference type="Gene3D" id="1.10.10.10">
    <property type="entry name" value="Winged helix-like DNA-binding domain superfamily/Winged helix DNA-binding domain"/>
    <property type="match status" value="1"/>
</dbReference>